<dbReference type="Pfam" id="PF06259">
    <property type="entry name" value="Abhydrolase_8"/>
    <property type="match status" value="1"/>
</dbReference>
<evidence type="ECO:0000256" key="1">
    <source>
        <dbReference type="SAM" id="Coils"/>
    </source>
</evidence>
<dbReference type="Proteomes" id="UP000054686">
    <property type="component" value="Unassembled WGS sequence"/>
</dbReference>
<dbReference type="SUPFAM" id="SSF53474">
    <property type="entry name" value="alpha/beta-Hydrolases"/>
    <property type="match status" value="2"/>
</dbReference>
<dbReference type="EMBL" id="LLVT01000001">
    <property type="protein sequence ID" value="KSW13153.1"/>
    <property type="molecule type" value="Genomic_DNA"/>
</dbReference>
<feature type="region of interest" description="Disordered" evidence="2">
    <location>
        <begin position="160"/>
        <end position="187"/>
    </location>
</feature>
<feature type="compositionally biased region" description="Low complexity" evidence="2">
    <location>
        <begin position="160"/>
        <end position="170"/>
    </location>
</feature>
<proteinExistence type="predicted"/>
<accession>A0A0V8RYN8</accession>
<evidence type="ECO:0000313" key="5">
    <source>
        <dbReference type="Proteomes" id="UP000054686"/>
    </source>
</evidence>
<evidence type="ECO:0000259" key="3">
    <source>
        <dbReference type="Pfam" id="PF06259"/>
    </source>
</evidence>
<dbReference type="ESTHER" id="9acto-a0a0v8ryn8">
    <property type="family name" value="Duf_1023"/>
</dbReference>
<dbReference type="AlphaFoldDB" id="A0A0V8RYN8"/>
<name>A0A0V8RYN8_9ACTO</name>
<protein>
    <recommendedName>
        <fullName evidence="3">DUF1023 domain-containing protein</fullName>
    </recommendedName>
</protein>
<keyword evidence="1" id="KW-0175">Coiled coil</keyword>
<dbReference type="InterPro" id="IPR029058">
    <property type="entry name" value="AB_hydrolase_fold"/>
</dbReference>
<dbReference type="InterPro" id="IPR010427">
    <property type="entry name" value="DUF1023"/>
</dbReference>
<gene>
    <name evidence="4" type="ORF">APY09_01985</name>
</gene>
<sequence length="535" mass="57213">MKWSDLLQWEGSSLSQQAQAYEKSAQSLRNASESLQSNVNSLTGQGNTVDAARLAMLKLCAEVDKQEEKLTALANVLSEASEGAETVGKAARKLDGTAANHSLHIGADGSVQYVGPHNVSPADAATIKKNMKIVSDQVSAIVQKARSVVQNAQSKLAALGGGASSYANGSTKGTRVPKKDLKLPPKSASEKEVAKWWSSLSDAEKEQMIKAHPQEIGNLNGIDGTSRNKANRIYLDDATKREEKKLERLKQRYGAHPSRRERQELELVEERVKSLHNVKDTIKREDQDGVPRQLLSLETSGKHVTAAVAQGNVDTAAHVGVVVPGLYSNVAENLDDYDTRAGIMRKNVQKHAPGDGVAIVSYLGYEAPQNIAEVADIGYARRGADKLSGFLNGLDASREAGPAGDAHISVAGHSFGSTTAGIALTKVNPGVVDDLIQFGSPGSGVQDVSEFKLEKGHAWVSATDYKQDMVQGIGDDGRFGKNPAKMPGYNHLSGDVGDKIDESQPYPFQKHGGYFNEGSKALDDISRVIAGRGKK</sequence>
<evidence type="ECO:0000313" key="4">
    <source>
        <dbReference type="EMBL" id="KSW13153.1"/>
    </source>
</evidence>
<evidence type="ECO:0000256" key="2">
    <source>
        <dbReference type="SAM" id="MobiDB-lite"/>
    </source>
</evidence>
<organism evidence="4 5">
    <name type="scientific">Schaalia odontolytica</name>
    <dbReference type="NCBI Taxonomy" id="1660"/>
    <lineage>
        <taxon>Bacteria</taxon>
        <taxon>Bacillati</taxon>
        <taxon>Actinomycetota</taxon>
        <taxon>Actinomycetes</taxon>
        <taxon>Actinomycetales</taxon>
        <taxon>Actinomycetaceae</taxon>
        <taxon>Schaalia</taxon>
    </lineage>
</organism>
<feature type="domain" description="DUF1023" evidence="3">
    <location>
        <begin position="302"/>
        <end position="463"/>
    </location>
</feature>
<feature type="compositionally biased region" description="Basic and acidic residues" evidence="2">
    <location>
        <begin position="177"/>
        <end position="187"/>
    </location>
</feature>
<reference evidence="4 5" key="1">
    <citation type="submission" date="2015-10" db="EMBL/GenBank/DDBJ databases">
        <title>Draft Genome of Actinomyces odontolyticus subsp. actinosynbacter strain XH001.</title>
        <authorList>
            <person name="Mclean J.S."/>
            <person name="He X."/>
        </authorList>
    </citation>
    <scope>NUCLEOTIDE SEQUENCE [LARGE SCALE GENOMIC DNA]</scope>
    <source>
        <strain evidence="4 5">XH001</strain>
    </source>
</reference>
<feature type="coiled-coil region" evidence="1">
    <location>
        <begin position="18"/>
        <end position="45"/>
    </location>
</feature>
<dbReference type="OrthoDB" id="3259161at2"/>
<comment type="caution">
    <text evidence="4">The sequence shown here is derived from an EMBL/GenBank/DDBJ whole genome shotgun (WGS) entry which is preliminary data.</text>
</comment>